<organism evidence="1 2">
    <name type="scientific">Sphingomonas molluscorum</name>
    <dbReference type="NCBI Taxonomy" id="418184"/>
    <lineage>
        <taxon>Bacteria</taxon>
        <taxon>Pseudomonadati</taxon>
        <taxon>Pseudomonadota</taxon>
        <taxon>Alphaproteobacteria</taxon>
        <taxon>Sphingomonadales</taxon>
        <taxon>Sphingomonadaceae</taxon>
        <taxon>Sphingomonas</taxon>
    </lineage>
</organism>
<protein>
    <submittedName>
        <fullName evidence="1">Uncharacterized protein</fullName>
    </submittedName>
</protein>
<accession>A0ABU8Q794</accession>
<evidence type="ECO:0000313" key="2">
    <source>
        <dbReference type="Proteomes" id="UP001380365"/>
    </source>
</evidence>
<sequence>MTVLGDTVLPSFGGTPHFFDQETTVSLGAERRRARSLTARGSETMKTLTYGLGAPGLTLLAATSLPAAPVQKDQPVRATGKVRASLADGRFEGQVCVGARPPATAKTFVLNAGLNVARVTDGSGKPVSFTGWFDPGVDGEARVYTLEDAPATMCVSYVGAFPVYAERDAPTDFKGLIAFNADSVRASEQAVWFPAPFDPVLKTRVDVMAYDLEIACDGCRFLYMNGSGATKGPVAQFRSELARPLLLFGGTGPLTRTGGLTILNQSVTAAQQAALADHFSRIRGFYGSYLGQPMADDPTLLRMVTLNQVDRDRRESS</sequence>
<reference evidence="1 2" key="1">
    <citation type="submission" date="2023-12" db="EMBL/GenBank/DDBJ databases">
        <title>Gut-associated functions are favored during microbiome assembly across C. elegans life.</title>
        <authorList>
            <person name="Zimmermann J."/>
        </authorList>
    </citation>
    <scope>NUCLEOTIDE SEQUENCE [LARGE SCALE GENOMIC DNA]</scope>
    <source>
        <strain evidence="1 2">JUb134</strain>
    </source>
</reference>
<keyword evidence="2" id="KW-1185">Reference proteome</keyword>
<dbReference type="EMBL" id="JBBGZA010000001">
    <property type="protein sequence ID" value="MEJ5095406.1"/>
    <property type="molecule type" value="Genomic_DNA"/>
</dbReference>
<gene>
    <name evidence="1" type="ORF">WH159_12760</name>
</gene>
<dbReference type="RefSeq" id="WP_132884120.1">
    <property type="nucleotide sequence ID" value="NZ_JBBGZA010000001.1"/>
</dbReference>
<evidence type="ECO:0000313" key="1">
    <source>
        <dbReference type="EMBL" id="MEJ5095406.1"/>
    </source>
</evidence>
<name>A0ABU8Q794_9SPHN</name>
<proteinExistence type="predicted"/>
<dbReference type="Proteomes" id="UP001380365">
    <property type="component" value="Unassembled WGS sequence"/>
</dbReference>
<comment type="caution">
    <text evidence="1">The sequence shown here is derived from an EMBL/GenBank/DDBJ whole genome shotgun (WGS) entry which is preliminary data.</text>
</comment>